<evidence type="ECO:0000313" key="1">
    <source>
        <dbReference type="EMBL" id="CAA3007076.1"/>
    </source>
</evidence>
<dbReference type="Gramene" id="OE9A069165T1">
    <property type="protein sequence ID" value="OE9A069165C1"/>
    <property type="gene ID" value="OE9A069165"/>
</dbReference>
<name>A0A8S0TQ87_OLEEU</name>
<proteinExistence type="predicted"/>
<dbReference type="OrthoDB" id="1671503at2759"/>
<gene>
    <name evidence="1" type="ORF">OLEA9_A069165</name>
</gene>
<reference evidence="1 2" key="1">
    <citation type="submission" date="2019-12" db="EMBL/GenBank/DDBJ databases">
        <authorList>
            <person name="Alioto T."/>
            <person name="Alioto T."/>
            <person name="Gomez Garrido J."/>
        </authorList>
    </citation>
    <scope>NUCLEOTIDE SEQUENCE [LARGE SCALE GENOMIC DNA]</scope>
</reference>
<comment type="caution">
    <text evidence="1">The sequence shown here is derived from an EMBL/GenBank/DDBJ whole genome shotgun (WGS) entry which is preliminary data.</text>
</comment>
<dbReference type="AlphaFoldDB" id="A0A8S0TQ87"/>
<organism evidence="1 2">
    <name type="scientific">Olea europaea subsp. europaea</name>
    <dbReference type="NCBI Taxonomy" id="158383"/>
    <lineage>
        <taxon>Eukaryota</taxon>
        <taxon>Viridiplantae</taxon>
        <taxon>Streptophyta</taxon>
        <taxon>Embryophyta</taxon>
        <taxon>Tracheophyta</taxon>
        <taxon>Spermatophyta</taxon>
        <taxon>Magnoliopsida</taxon>
        <taxon>eudicotyledons</taxon>
        <taxon>Gunneridae</taxon>
        <taxon>Pentapetalae</taxon>
        <taxon>asterids</taxon>
        <taxon>lamiids</taxon>
        <taxon>Lamiales</taxon>
        <taxon>Oleaceae</taxon>
        <taxon>Oleeae</taxon>
        <taxon>Olea</taxon>
    </lineage>
</organism>
<sequence>MDVKSIERVYPVTGSICVKKLNNCIIFAASVDMVAKSIERRNNNWFIQTKVPNDLIIQIEEKRVLTCIRMVFQNRGCGNLSLQIDELPGGSKMFLVWKVNLTASNVTPLYCAAHFFEMSDDLDQGNLISKTESFLSYIIVSSWKDTFRIFKSCESISSWERDLQILK</sequence>
<dbReference type="Proteomes" id="UP000594638">
    <property type="component" value="Unassembled WGS sequence"/>
</dbReference>
<dbReference type="EMBL" id="CACTIH010007268">
    <property type="protein sequence ID" value="CAA3007076.1"/>
    <property type="molecule type" value="Genomic_DNA"/>
</dbReference>
<keyword evidence="2" id="KW-1185">Reference proteome</keyword>
<accession>A0A8S0TQ87</accession>
<evidence type="ECO:0000313" key="2">
    <source>
        <dbReference type="Proteomes" id="UP000594638"/>
    </source>
</evidence>
<protein>
    <submittedName>
        <fullName evidence="1">Uncharacterized protein</fullName>
    </submittedName>
</protein>
<dbReference type="InterPro" id="IPR043454">
    <property type="entry name" value="NPH3/RPT2-like"/>
</dbReference>
<dbReference type="PANTHER" id="PTHR32370">
    <property type="entry name" value="OS12G0117600 PROTEIN"/>
    <property type="match status" value="1"/>
</dbReference>